<dbReference type="EMBL" id="QICS01000008">
    <property type="protein sequence ID" value="PXV88453.1"/>
    <property type="molecule type" value="Genomic_DNA"/>
</dbReference>
<organism evidence="1 2">
    <name type="scientific">Lachnotalea glycerini</name>
    <dbReference type="NCBI Taxonomy" id="1763509"/>
    <lineage>
        <taxon>Bacteria</taxon>
        <taxon>Bacillati</taxon>
        <taxon>Bacillota</taxon>
        <taxon>Clostridia</taxon>
        <taxon>Lachnospirales</taxon>
        <taxon>Lachnospiraceae</taxon>
        <taxon>Lachnotalea</taxon>
    </lineage>
</organism>
<sequence length="151" mass="17844">MNITSEYLAQYTYLESQIKRLRRKYEYYKKNPIKSEYGVVTGSMPNFPYAQCHFVVTGPNIKSDEERQKIISQLLIDIKGNERLYEDMKLEIELFLEGIADLEMKTIMQMKYIDNMSMEKIGEELNYDKSSISRKIDKFLKSIEDATHATR</sequence>
<dbReference type="Proteomes" id="UP000247523">
    <property type="component" value="Unassembled WGS sequence"/>
</dbReference>
<gene>
    <name evidence="1" type="ORF">C8E03_108180</name>
</gene>
<dbReference type="InterPro" id="IPR013324">
    <property type="entry name" value="RNA_pol_sigma_r3/r4-like"/>
</dbReference>
<comment type="caution">
    <text evidence="1">The sequence shown here is derived from an EMBL/GenBank/DDBJ whole genome shotgun (WGS) entry which is preliminary data.</text>
</comment>
<name>A0A318EQ00_9FIRM</name>
<dbReference type="AlphaFoldDB" id="A0A318EQ00"/>
<accession>A0A318EQ00</accession>
<evidence type="ECO:0000313" key="1">
    <source>
        <dbReference type="EMBL" id="PXV88453.1"/>
    </source>
</evidence>
<protein>
    <submittedName>
        <fullName evidence="1">Uncharacterized protein DUF1492</fullName>
    </submittedName>
</protein>
<dbReference type="RefSeq" id="WP_242993574.1">
    <property type="nucleotide sequence ID" value="NZ_QICS01000008.1"/>
</dbReference>
<dbReference type="Pfam" id="PF07374">
    <property type="entry name" value="DUF1492"/>
    <property type="match status" value="1"/>
</dbReference>
<dbReference type="InterPro" id="IPR010861">
    <property type="entry name" value="DUF1492"/>
</dbReference>
<proteinExistence type="predicted"/>
<reference evidence="1 2" key="1">
    <citation type="submission" date="2018-05" db="EMBL/GenBank/DDBJ databases">
        <title>Genomic Encyclopedia of Type Strains, Phase IV (KMG-IV): sequencing the most valuable type-strain genomes for metagenomic binning, comparative biology and taxonomic classification.</title>
        <authorList>
            <person name="Goeker M."/>
        </authorList>
    </citation>
    <scope>NUCLEOTIDE SEQUENCE [LARGE SCALE GENOMIC DNA]</scope>
    <source>
        <strain evidence="1 2">DSM 28816</strain>
    </source>
</reference>
<dbReference type="SUPFAM" id="SSF88659">
    <property type="entry name" value="Sigma3 and sigma4 domains of RNA polymerase sigma factors"/>
    <property type="match status" value="1"/>
</dbReference>
<evidence type="ECO:0000313" key="2">
    <source>
        <dbReference type="Proteomes" id="UP000247523"/>
    </source>
</evidence>